<organism evidence="1 2">
    <name type="scientific">Tetrahymena thermophila (strain SB210)</name>
    <dbReference type="NCBI Taxonomy" id="312017"/>
    <lineage>
        <taxon>Eukaryota</taxon>
        <taxon>Sar</taxon>
        <taxon>Alveolata</taxon>
        <taxon>Ciliophora</taxon>
        <taxon>Intramacronucleata</taxon>
        <taxon>Oligohymenophorea</taxon>
        <taxon>Hymenostomatida</taxon>
        <taxon>Tetrahymenina</taxon>
        <taxon>Tetrahymenidae</taxon>
        <taxon>Tetrahymena</taxon>
    </lineage>
</organism>
<dbReference type="KEGG" id="tet:TTHERM_00049360"/>
<dbReference type="AlphaFoldDB" id="Q23D55"/>
<dbReference type="RefSeq" id="XP_001014831.1">
    <property type="nucleotide sequence ID" value="XM_001014831.1"/>
</dbReference>
<dbReference type="InParanoid" id="Q23D55"/>
<accession>Q23D55</accession>
<evidence type="ECO:0000313" key="1">
    <source>
        <dbReference type="EMBL" id="EAR94627.1"/>
    </source>
</evidence>
<reference evidence="2" key="1">
    <citation type="journal article" date="2006" name="PLoS Biol.">
        <title>Macronuclear genome sequence of the ciliate Tetrahymena thermophila, a model eukaryote.</title>
        <authorList>
            <person name="Eisen J.A."/>
            <person name="Coyne R.S."/>
            <person name="Wu M."/>
            <person name="Wu D."/>
            <person name="Thiagarajan M."/>
            <person name="Wortman J.R."/>
            <person name="Badger J.H."/>
            <person name="Ren Q."/>
            <person name="Amedeo P."/>
            <person name="Jones K.M."/>
            <person name="Tallon L.J."/>
            <person name="Delcher A.L."/>
            <person name="Salzberg S.L."/>
            <person name="Silva J.C."/>
            <person name="Haas B.J."/>
            <person name="Majoros W.H."/>
            <person name="Farzad M."/>
            <person name="Carlton J.M."/>
            <person name="Smith R.K. Jr."/>
            <person name="Garg J."/>
            <person name="Pearlman R.E."/>
            <person name="Karrer K.M."/>
            <person name="Sun L."/>
            <person name="Manning G."/>
            <person name="Elde N.C."/>
            <person name="Turkewitz A.P."/>
            <person name="Asai D.J."/>
            <person name="Wilkes D.E."/>
            <person name="Wang Y."/>
            <person name="Cai H."/>
            <person name="Collins K."/>
            <person name="Stewart B.A."/>
            <person name="Lee S.R."/>
            <person name="Wilamowska K."/>
            <person name="Weinberg Z."/>
            <person name="Ruzzo W.L."/>
            <person name="Wloga D."/>
            <person name="Gaertig J."/>
            <person name="Frankel J."/>
            <person name="Tsao C.-C."/>
            <person name="Gorovsky M.A."/>
            <person name="Keeling P.J."/>
            <person name="Waller R.F."/>
            <person name="Patron N.J."/>
            <person name="Cherry J.M."/>
            <person name="Stover N.A."/>
            <person name="Krieger C.J."/>
            <person name="del Toro C."/>
            <person name="Ryder H.F."/>
            <person name="Williamson S.C."/>
            <person name="Barbeau R.A."/>
            <person name="Hamilton E.P."/>
            <person name="Orias E."/>
        </authorList>
    </citation>
    <scope>NUCLEOTIDE SEQUENCE [LARGE SCALE GENOMIC DNA]</scope>
    <source>
        <strain evidence="2">SB210</strain>
    </source>
</reference>
<name>Q23D55_TETTS</name>
<evidence type="ECO:0000313" key="2">
    <source>
        <dbReference type="Proteomes" id="UP000009168"/>
    </source>
</evidence>
<gene>
    <name evidence="1" type="ORF">TTHERM_00049360</name>
</gene>
<proteinExistence type="predicted"/>
<dbReference type="HOGENOM" id="CLU_1597803_0_0_1"/>
<keyword evidence="2" id="KW-1185">Reference proteome</keyword>
<protein>
    <submittedName>
        <fullName evidence="1">Uncharacterized protein</fullName>
    </submittedName>
</protein>
<dbReference type="EMBL" id="GG662712">
    <property type="protein sequence ID" value="EAR94627.1"/>
    <property type="molecule type" value="Genomic_DNA"/>
</dbReference>
<dbReference type="Proteomes" id="UP000009168">
    <property type="component" value="Unassembled WGS sequence"/>
</dbReference>
<sequence>MNGDLNWFNWLEGKIRDSNCDAEGQNDLDWFRGCNVLGVAPILECNQKKNKFFKLSFQYSAKNPTKNHTISHRKEPIFTQKATFTTCISLSLRILDLLNWVILLFLKGAPIKIITKILNNNQKPNNNQNQIITKMLPKSPQSLLCPKSPMSFKIKKKTLFKQKKNFK</sequence>
<dbReference type="GeneID" id="7830982"/>